<dbReference type="InterPro" id="IPR007792">
    <property type="entry name" value="T4SS_VirB3/TrbD/AvhB"/>
</dbReference>
<organism evidence="6 7">
    <name type="scientific">Flavisphingopyxis soli</name>
    <dbReference type="NCBI Taxonomy" id="2601267"/>
    <lineage>
        <taxon>Bacteria</taxon>
        <taxon>Pseudomonadati</taxon>
        <taxon>Pseudomonadota</taxon>
        <taxon>Alphaproteobacteria</taxon>
        <taxon>Sphingomonadales</taxon>
        <taxon>Sphingopyxidaceae</taxon>
        <taxon>Flavisphingopyxis</taxon>
    </lineage>
</organism>
<evidence type="ECO:0000256" key="2">
    <source>
        <dbReference type="ARBA" id="ARBA00022692"/>
    </source>
</evidence>
<evidence type="ECO:0000256" key="3">
    <source>
        <dbReference type="ARBA" id="ARBA00022989"/>
    </source>
</evidence>
<feature type="transmembrane region" description="Helical" evidence="5">
    <location>
        <begin position="44"/>
        <end position="62"/>
    </location>
</feature>
<keyword evidence="3 5" id="KW-1133">Transmembrane helix</keyword>
<dbReference type="NCBIfam" id="NF010474">
    <property type="entry name" value="PRK13899.1"/>
    <property type="match status" value="1"/>
</dbReference>
<evidence type="ECO:0000256" key="5">
    <source>
        <dbReference type="SAM" id="Phobius"/>
    </source>
</evidence>
<name>A0A5C6U691_9SPHN</name>
<sequence>MAGIERDPLFVALTRPQMFAGVTYSYFIANMIIATELFLVFHSFWALVIAVVIHVVGMALCLREPRFFDLWLTRVGRCPRVKNYGLWQCNSYLP</sequence>
<protein>
    <submittedName>
        <fullName evidence="6">Type VI secretion protein</fullName>
    </submittedName>
</protein>
<keyword evidence="4 5" id="KW-0472">Membrane</keyword>
<evidence type="ECO:0000313" key="7">
    <source>
        <dbReference type="Proteomes" id="UP000321129"/>
    </source>
</evidence>
<accession>A0A5C6U691</accession>
<keyword evidence="2 5" id="KW-0812">Transmembrane</keyword>
<comment type="caution">
    <text evidence="6">The sequence shown here is derived from an EMBL/GenBank/DDBJ whole genome shotgun (WGS) entry which is preliminary data.</text>
</comment>
<dbReference type="RefSeq" id="WP_147123557.1">
    <property type="nucleotide sequence ID" value="NZ_VOPY01000003.1"/>
</dbReference>
<dbReference type="GO" id="GO:0016020">
    <property type="term" value="C:membrane"/>
    <property type="evidence" value="ECO:0007669"/>
    <property type="project" value="UniProtKB-SubCell"/>
</dbReference>
<dbReference type="EMBL" id="VOPY01000003">
    <property type="protein sequence ID" value="TXC68322.1"/>
    <property type="molecule type" value="Genomic_DNA"/>
</dbReference>
<dbReference type="Pfam" id="PF05101">
    <property type="entry name" value="VirB3"/>
    <property type="match status" value="1"/>
</dbReference>
<gene>
    <name evidence="6" type="ORF">FSZ31_11650</name>
</gene>
<keyword evidence="7" id="KW-1185">Reference proteome</keyword>
<comment type="subcellular location">
    <subcellularLocation>
        <location evidence="1">Membrane</location>
    </subcellularLocation>
</comment>
<dbReference type="Proteomes" id="UP000321129">
    <property type="component" value="Unassembled WGS sequence"/>
</dbReference>
<dbReference type="AlphaFoldDB" id="A0A5C6U691"/>
<reference evidence="6 7" key="1">
    <citation type="submission" date="2019-08" db="EMBL/GenBank/DDBJ databases">
        <title>Sphingorhabdus soil sp. nov., isolated from arctic soil.</title>
        <authorList>
            <person name="Liu Y."/>
        </authorList>
    </citation>
    <scope>NUCLEOTIDE SEQUENCE [LARGE SCALE GENOMIC DNA]</scope>
    <source>
        <strain evidence="6 7">D-2Q-5-6</strain>
    </source>
</reference>
<dbReference type="OrthoDB" id="5638399at2"/>
<feature type="transmembrane region" description="Helical" evidence="5">
    <location>
        <begin position="21"/>
        <end position="38"/>
    </location>
</feature>
<evidence type="ECO:0000313" key="6">
    <source>
        <dbReference type="EMBL" id="TXC68322.1"/>
    </source>
</evidence>
<evidence type="ECO:0000256" key="4">
    <source>
        <dbReference type="ARBA" id="ARBA00023136"/>
    </source>
</evidence>
<proteinExistence type="predicted"/>
<evidence type="ECO:0000256" key="1">
    <source>
        <dbReference type="ARBA" id="ARBA00004370"/>
    </source>
</evidence>